<evidence type="ECO:0000259" key="3">
    <source>
        <dbReference type="PROSITE" id="PS51186"/>
    </source>
</evidence>
<evidence type="ECO:0000256" key="1">
    <source>
        <dbReference type="ARBA" id="ARBA00022679"/>
    </source>
</evidence>
<dbReference type="Proteomes" id="UP000249417">
    <property type="component" value="Unassembled WGS sequence"/>
</dbReference>
<dbReference type="SUPFAM" id="SSF55729">
    <property type="entry name" value="Acyl-CoA N-acyltransferases (Nat)"/>
    <property type="match status" value="1"/>
</dbReference>
<dbReference type="InterPro" id="IPR016181">
    <property type="entry name" value="Acyl_CoA_acyltransferase"/>
</dbReference>
<dbReference type="GO" id="GO:0016747">
    <property type="term" value="F:acyltransferase activity, transferring groups other than amino-acyl groups"/>
    <property type="evidence" value="ECO:0007669"/>
    <property type="project" value="InterPro"/>
</dbReference>
<dbReference type="InterPro" id="IPR000182">
    <property type="entry name" value="GNAT_dom"/>
</dbReference>
<dbReference type="Gene3D" id="3.40.630.30">
    <property type="match status" value="1"/>
</dbReference>
<reference evidence="4 5" key="1">
    <citation type="submission" date="2017-08" db="EMBL/GenBank/DDBJ databases">
        <title>Infants hospitalized years apart are colonized by the same room-sourced microbial strains.</title>
        <authorList>
            <person name="Brooks B."/>
            <person name="Olm M.R."/>
            <person name="Firek B.A."/>
            <person name="Baker R."/>
            <person name="Thomas B.C."/>
            <person name="Morowitz M.J."/>
            <person name="Banfield J.F."/>
        </authorList>
    </citation>
    <scope>NUCLEOTIDE SEQUENCE [LARGE SCALE GENOMIC DNA]</scope>
    <source>
        <strain evidence="4">S2_005_002_R2_29</strain>
    </source>
</reference>
<proteinExistence type="predicted"/>
<dbReference type="InterPro" id="IPR050832">
    <property type="entry name" value="Bact_Acetyltransf"/>
</dbReference>
<keyword evidence="2" id="KW-0012">Acyltransferase</keyword>
<dbReference type="Pfam" id="PF00583">
    <property type="entry name" value="Acetyltransf_1"/>
    <property type="match status" value="1"/>
</dbReference>
<dbReference type="EMBL" id="QFQB01000001">
    <property type="protein sequence ID" value="PZQ49104.1"/>
    <property type="molecule type" value="Genomic_DNA"/>
</dbReference>
<comment type="caution">
    <text evidence="4">The sequence shown here is derived from an EMBL/GenBank/DDBJ whole genome shotgun (WGS) entry which is preliminary data.</text>
</comment>
<evidence type="ECO:0000256" key="2">
    <source>
        <dbReference type="ARBA" id="ARBA00023315"/>
    </source>
</evidence>
<dbReference type="CDD" id="cd04301">
    <property type="entry name" value="NAT_SF"/>
    <property type="match status" value="1"/>
</dbReference>
<dbReference type="AlphaFoldDB" id="A0A2W5N7U3"/>
<sequence length="155" mass="17623">MTDQNSEKILSIREARSDEDYHLSYPIVRQLFPQLDMQTYAHRVFVARATGYRMFMGEADGELVGVIGVCPNHNLHDGFVSYIEHVVVDAAHRGHGYGSQLIKFAEERALEEGCYLIELDTDIGATRAAALYEDSGYQKIGDYYHKVLRKDPYSD</sequence>
<evidence type="ECO:0000313" key="4">
    <source>
        <dbReference type="EMBL" id="PZQ49104.1"/>
    </source>
</evidence>
<protein>
    <recommendedName>
        <fullName evidence="3">N-acetyltransferase domain-containing protein</fullName>
    </recommendedName>
</protein>
<dbReference type="PANTHER" id="PTHR43877:SF2">
    <property type="entry name" value="AMINOALKYLPHOSPHONATE N-ACETYLTRANSFERASE-RELATED"/>
    <property type="match status" value="1"/>
</dbReference>
<feature type="domain" description="N-acetyltransferase" evidence="3">
    <location>
        <begin position="10"/>
        <end position="155"/>
    </location>
</feature>
<name>A0A2W5N7U3_9BACT</name>
<keyword evidence="1" id="KW-0808">Transferase</keyword>
<accession>A0A2W5N7U3</accession>
<organism evidence="4 5">
    <name type="scientific">Micavibrio aeruginosavorus</name>
    <dbReference type="NCBI Taxonomy" id="349221"/>
    <lineage>
        <taxon>Bacteria</taxon>
        <taxon>Pseudomonadati</taxon>
        <taxon>Bdellovibrionota</taxon>
        <taxon>Bdellovibrionia</taxon>
        <taxon>Bdellovibrionales</taxon>
        <taxon>Pseudobdellovibrionaceae</taxon>
        <taxon>Micavibrio</taxon>
    </lineage>
</organism>
<dbReference type="PROSITE" id="PS51186">
    <property type="entry name" value="GNAT"/>
    <property type="match status" value="1"/>
</dbReference>
<gene>
    <name evidence="4" type="ORF">DI551_00180</name>
</gene>
<dbReference type="PANTHER" id="PTHR43877">
    <property type="entry name" value="AMINOALKYLPHOSPHONATE N-ACETYLTRANSFERASE-RELATED-RELATED"/>
    <property type="match status" value="1"/>
</dbReference>
<evidence type="ECO:0000313" key="5">
    <source>
        <dbReference type="Proteomes" id="UP000249417"/>
    </source>
</evidence>